<evidence type="ECO:0000256" key="5">
    <source>
        <dbReference type="ARBA" id="ARBA00023054"/>
    </source>
</evidence>
<dbReference type="PANTHER" id="PTHR14432">
    <property type="entry name" value="PROSAPIP2 PROTEIN/5-AZACYTIDINE INDUCED GENE 2"/>
    <property type="match status" value="1"/>
</dbReference>
<reference evidence="10" key="1">
    <citation type="journal article" date="2006" name="Science">
        <title>Ancient noncoding elements conserved in the human genome.</title>
        <authorList>
            <person name="Venkatesh B."/>
            <person name="Kirkness E.F."/>
            <person name="Loh Y.H."/>
            <person name="Halpern A.L."/>
            <person name="Lee A.P."/>
            <person name="Johnson J."/>
            <person name="Dandona N."/>
            <person name="Viswanathan L.D."/>
            <person name="Tay A."/>
            <person name="Venter J.C."/>
            <person name="Strausberg R.L."/>
            <person name="Brenner S."/>
        </authorList>
    </citation>
    <scope>NUCLEOTIDE SEQUENCE [LARGE SCALE GENOMIC DNA]</scope>
</reference>
<keyword evidence="3 6" id="KW-0863">Zinc-finger</keyword>
<evidence type="ECO:0000256" key="4">
    <source>
        <dbReference type="ARBA" id="ARBA00022833"/>
    </source>
</evidence>
<dbReference type="PANTHER" id="PTHR14432:SF2">
    <property type="entry name" value="TANK-BINDING KINASE 1-BINDING PROTEIN 1"/>
    <property type="match status" value="1"/>
</dbReference>
<dbReference type="InterPro" id="IPR041641">
    <property type="entry name" value="CALCOCO1/2_Zn_UBZ1"/>
</dbReference>
<dbReference type="PROSITE" id="PS51905">
    <property type="entry name" value="ZF_UBZ1"/>
    <property type="match status" value="1"/>
</dbReference>
<dbReference type="AlphaFoldDB" id="A0A4W3GTG6"/>
<dbReference type="InterPro" id="IPR051891">
    <property type="entry name" value="TBK1-IKBKE_adapters"/>
</dbReference>
<evidence type="ECO:0000313" key="9">
    <source>
        <dbReference type="Ensembl" id="ENSCMIP00000007488.1"/>
    </source>
</evidence>
<organism evidence="9 10">
    <name type="scientific">Callorhinchus milii</name>
    <name type="common">Ghost shark</name>
    <dbReference type="NCBI Taxonomy" id="7868"/>
    <lineage>
        <taxon>Eukaryota</taxon>
        <taxon>Metazoa</taxon>
        <taxon>Chordata</taxon>
        <taxon>Craniata</taxon>
        <taxon>Vertebrata</taxon>
        <taxon>Chondrichthyes</taxon>
        <taxon>Holocephali</taxon>
        <taxon>Chimaeriformes</taxon>
        <taxon>Callorhinchidae</taxon>
        <taxon>Callorhinchus</taxon>
    </lineage>
</organism>
<evidence type="ECO:0000256" key="1">
    <source>
        <dbReference type="ARBA" id="ARBA00022553"/>
    </source>
</evidence>
<reference evidence="10" key="2">
    <citation type="journal article" date="2007" name="PLoS Biol.">
        <title>Survey sequencing and comparative analysis of the elephant shark (Callorhinchus milii) genome.</title>
        <authorList>
            <person name="Venkatesh B."/>
            <person name="Kirkness E.F."/>
            <person name="Loh Y.H."/>
            <person name="Halpern A.L."/>
            <person name="Lee A.P."/>
            <person name="Johnson J."/>
            <person name="Dandona N."/>
            <person name="Viswanathan L.D."/>
            <person name="Tay A."/>
            <person name="Venter J.C."/>
            <person name="Strausberg R.L."/>
            <person name="Brenner S."/>
        </authorList>
    </citation>
    <scope>NUCLEOTIDE SEQUENCE [LARGE SCALE GENOMIC DNA]</scope>
</reference>
<accession>A0A4W3GTG6</accession>
<feature type="domain" description="UBZ1-type" evidence="8">
    <location>
        <begin position="300"/>
        <end position="326"/>
    </location>
</feature>
<feature type="region of interest" description="Disordered" evidence="7">
    <location>
        <begin position="211"/>
        <end position="239"/>
    </location>
</feature>
<keyword evidence="4" id="KW-0862">Zinc</keyword>
<evidence type="ECO:0000259" key="8">
    <source>
        <dbReference type="PROSITE" id="PS51905"/>
    </source>
</evidence>
<keyword evidence="5" id="KW-0175">Coiled coil</keyword>
<proteinExistence type="predicted"/>
<dbReference type="InterPro" id="IPR024581">
    <property type="entry name" value="TBD"/>
</dbReference>
<reference evidence="9" key="4">
    <citation type="submission" date="2025-08" db="UniProtKB">
        <authorList>
            <consortium name="Ensembl"/>
        </authorList>
    </citation>
    <scope>IDENTIFICATION</scope>
</reference>
<keyword evidence="2" id="KW-0479">Metal-binding</keyword>
<dbReference type="Proteomes" id="UP000314986">
    <property type="component" value="Unassembled WGS sequence"/>
</dbReference>
<reference evidence="10" key="3">
    <citation type="journal article" date="2014" name="Nature">
        <title>Elephant shark genome provides unique insights into gnathostome evolution.</title>
        <authorList>
            <consortium name="International Elephant Shark Genome Sequencing Consortium"/>
            <person name="Venkatesh B."/>
            <person name="Lee A.P."/>
            <person name="Ravi V."/>
            <person name="Maurya A.K."/>
            <person name="Lian M.M."/>
            <person name="Swann J.B."/>
            <person name="Ohta Y."/>
            <person name="Flajnik M.F."/>
            <person name="Sutoh Y."/>
            <person name="Kasahara M."/>
            <person name="Hoon S."/>
            <person name="Gangu V."/>
            <person name="Roy S.W."/>
            <person name="Irimia M."/>
            <person name="Korzh V."/>
            <person name="Kondrychyn I."/>
            <person name="Lim Z.W."/>
            <person name="Tay B.H."/>
            <person name="Tohari S."/>
            <person name="Kong K.W."/>
            <person name="Ho S."/>
            <person name="Lorente-Galdos B."/>
            <person name="Quilez J."/>
            <person name="Marques-Bonet T."/>
            <person name="Raney B.J."/>
            <person name="Ingham P.W."/>
            <person name="Tay A."/>
            <person name="Hillier L.W."/>
            <person name="Minx P."/>
            <person name="Boehm T."/>
            <person name="Wilson R.K."/>
            <person name="Brenner S."/>
            <person name="Warren W.C."/>
        </authorList>
    </citation>
    <scope>NUCLEOTIDE SEQUENCE [LARGE SCALE GENOMIC DNA]</scope>
</reference>
<sequence length="332" mass="36706">LTTVTTASDLTIPVPGIGKEQRWGQGGGERGLGSGGVVTVMDAVCDGLHVVSLALAYTELSEELGRLQSLTEAQTEILSRLSEEQAPNHGNQHSVCVCVYVCHCLGTTSRWERRCTSEQDRAIQPLEPASKRDWIQSPPQRFPIPPLNRSHPVCRRRAEYASFPRDAGHRLRASFQGQRSYSEIGDCSGYHRVSALGDSDALYSAAQYLKVPGDEDGEREEAGTPQTEYEKHSSEEEEEEWMAHSPPGTLSRAIRPTASCVALPIPHHPLHRNNVSYSGSEHAQSWPSINLWMETVDSETRSCPLCQLAFPLSYPDDALIKHIDTHLENSKI</sequence>
<dbReference type="GeneTree" id="ENSGT00940000153704"/>
<reference evidence="9" key="5">
    <citation type="submission" date="2025-09" db="UniProtKB">
        <authorList>
            <consortium name="Ensembl"/>
        </authorList>
    </citation>
    <scope>IDENTIFICATION</scope>
</reference>
<name>A0A4W3GTG6_CALMI</name>
<dbReference type="Pfam" id="PF12845">
    <property type="entry name" value="TBD"/>
    <property type="match status" value="1"/>
</dbReference>
<evidence type="ECO:0000313" key="10">
    <source>
        <dbReference type="Proteomes" id="UP000314986"/>
    </source>
</evidence>
<evidence type="ECO:0000256" key="6">
    <source>
        <dbReference type="PROSITE-ProRule" id="PRU01253"/>
    </source>
</evidence>
<dbReference type="GO" id="GO:0008270">
    <property type="term" value="F:zinc ion binding"/>
    <property type="evidence" value="ECO:0007669"/>
    <property type="project" value="UniProtKB-KW"/>
</dbReference>
<keyword evidence="10" id="KW-1185">Reference proteome</keyword>
<evidence type="ECO:0000256" key="2">
    <source>
        <dbReference type="ARBA" id="ARBA00022723"/>
    </source>
</evidence>
<dbReference type="GO" id="GO:0005737">
    <property type="term" value="C:cytoplasm"/>
    <property type="evidence" value="ECO:0007669"/>
    <property type="project" value="TreeGrafter"/>
</dbReference>
<protein>
    <submittedName>
        <fullName evidence="9">TANK-binding kinase 1-binding protein 1-like</fullName>
    </submittedName>
</protein>
<keyword evidence="1" id="KW-0597">Phosphoprotein</keyword>
<dbReference type="Ensembl" id="ENSCMIT00000007712.1">
    <property type="protein sequence ID" value="ENSCMIP00000007488.1"/>
    <property type="gene ID" value="ENSCMIG00000004109.1"/>
</dbReference>
<evidence type="ECO:0000256" key="7">
    <source>
        <dbReference type="SAM" id="MobiDB-lite"/>
    </source>
</evidence>
<evidence type="ECO:0000256" key="3">
    <source>
        <dbReference type="ARBA" id="ARBA00022771"/>
    </source>
</evidence>
<dbReference type="STRING" id="7868.ENSCMIP00000007488"/>
<dbReference type="InParanoid" id="A0A4W3GTG6"/>
<dbReference type="OMA" id="RWERRCT"/>